<keyword evidence="2" id="KW-1185">Reference proteome</keyword>
<gene>
    <name evidence="1" type="ORF">CPELLU_LOCUS5801</name>
</gene>
<name>A0A9N9G3B0_9GLOM</name>
<evidence type="ECO:0000313" key="2">
    <source>
        <dbReference type="Proteomes" id="UP000789759"/>
    </source>
</evidence>
<comment type="caution">
    <text evidence="1">The sequence shown here is derived from an EMBL/GenBank/DDBJ whole genome shotgun (WGS) entry which is preliminary data.</text>
</comment>
<sequence>MAHNDNINIDFVRNKSKTWIIEEENLINIFTEQTKFEDNGSGQLIIKTLGRNVKMKGTYDVRGS</sequence>
<evidence type="ECO:0000313" key="1">
    <source>
        <dbReference type="EMBL" id="CAG8574466.1"/>
    </source>
</evidence>
<accession>A0A9N9G3B0</accession>
<reference evidence="1" key="1">
    <citation type="submission" date="2021-06" db="EMBL/GenBank/DDBJ databases">
        <authorList>
            <person name="Kallberg Y."/>
            <person name="Tangrot J."/>
            <person name="Rosling A."/>
        </authorList>
    </citation>
    <scope>NUCLEOTIDE SEQUENCE</scope>
    <source>
        <strain evidence="1">FL966</strain>
    </source>
</reference>
<organism evidence="1 2">
    <name type="scientific">Cetraspora pellucida</name>
    <dbReference type="NCBI Taxonomy" id="1433469"/>
    <lineage>
        <taxon>Eukaryota</taxon>
        <taxon>Fungi</taxon>
        <taxon>Fungi incertae sedis</taxon>
        <taxon>Mucoromycota</taxon>
        <taxon>Glomeromycotina</taxon>
        <taxon>Glomeromycetes</taxon>
        <taxon>Diversisporales</taxon>
        <taxon>Gigasporaceae</taxon>
        <taxon>Cetraspora</taxon>
    </lineage>
</organism>
<proteinExistence type="predicted"/>
<dbReference type="EMBL" id="CAJVQA010003436">
    <property type="protein sequence ID" value="CAG8574466.1"/>
    <property type="molecule type" value="Genomic_DNA"/>
</dbReference>
<dbReference type="AlphaFoldDB" id="A0A9N9G3B0"/>
<protein>
    <submittedName>
        <fullName evidence="1">3079_t:CDS:1</fullName>
    </submittedName>
</protein>
<dbReference type="Proteomes" id="UP000789759">
    <property type="component" value="Unassembled WGS sequence"/>
</dbReference>